<dbReference type="AlphaFoldDB" id="A0AAN4UU96"/>
<dbReference type="EMBL" id="BNAB01000021">
    <property type="protein sequence ID" value="GHE05143.1"/>
    <property type="molecule type" value="Genomic_DNA"/>
</dbReference>
<dbReference type="GO" id="GO:0015074">
    <property type="term" value="P:DNA integration"/>
    <property type="evidence" value="ECO:0007669"/>
    <property type="project" value="InterPro"/>
</dbReference>
<accession>A0AAN4UU96</accession>
<dbReference type="InterPro" id="IPR001584">
    <property type="entry name" value="Integrase_cat-core"/>
</dbReference>
<proteinExistence type="predicted"/>
<dbReference type="PANTHER" id="PTHR47515">
    <property type="entry name" value="LOW CALCIUM RESPONSE LOCUS PROTEIN T"/>
    <property type="match status" value="1"/>
</dbReference>
<dbReference type="PANTHER" id="PTHR47515:SF1">
    <property type="entry name" value="BLR2054 PROTEIN"/>
    <property type="match status" value="1"/>
</dbReference>
<gene>
    <name evidence="2" type="ORF">GCM10008024_34900</name>
</gene>
<reference evidence="2" key="2">
    <citation type="submission" date="2023-06" db="EMBL/GenBank/DDBJ databases">
        <authorList>
            <person name="Sun Q."/>
            <person name="Zhou Y."/>
        </authorList>
    </citation>
    <scope>NUCLEOTIDE SEQUENCE</scope>
    <source>
        <strain evidence="2">CGMCC 1.10859</strain>
    </source>
</reference>
<evidence type="ECO:0000313" key="3">
    <source>
        <dbReference type="Proteomes" id="UP000634647"/>
    </source>
</evidence>
<dbReference type="SUPFAM" id="SSF53098">
    <property type="entry name" value="Ribonuclease H-like"/>
    <property type="match status" value="1"/>
</dbReference>
<sequence length="108" mass="11844">MALHRAGQADARHGFVESFNGRMRDELLNETMFRNLAHARIVIATWAADYNTERPHSALDYQTPADYARSLTTAIARPAARDDSSARRAIAQPAPIGVNTNRVPVTAG</sequence>
<dbReference type="Proteomes" id="UP000634647">
    <property type="component" value="Unassembled WGS sequence"/>
</dbReference>
<dbReference type="Pfam" id="PF13683">
    <property type="entry name" value="rve_3"/>
    <property type="match status" value="1"/>
</dbReference>
<reference evidence="2" key="1">
    <citation type="journal article" date="2014" name="Int. J. Syst. Evol. Microbiol.">
        <title>Complete genome sequence of Corynebacterium casei LMG S-19264T (=DSM 44701T), isolated from a smear-ripened cheese.</title>
        <authorList>
            <consortium name="US DOE Joint Genome Institute (JGI-PGF)"/>
            <person name="Walter F."/>
            <person name="Albersmeier A."/>
            <person name="Kalinowski J."/>
            <person name="Ruckert C."/>
        </authorList>
    </citation>
    <scope>NUCLEOTIDE SEQUENCE</scope>
    <source>
        <strain evidence="2">CGMCC 1.10859</strain>
    </source>
</reference>
<comment type="caution">
    <text evidence="2">The sequence shown here is derived from an EMBL/GenBank/DDBJ whole genome shotgun (WGS) entry which is preliminary data.</text>
</comment>
<organism evidence="2 3">
    <name type="scientific">Allgaiera indica</name>
    <dbReference type="NCBI Taxonomy" id="765699"/>
    <lineage>
        <taxon>Bacteria</taxon>
        <taxon>Pseudomonadati</taxon>
        <taxon>Pseudomonadota</taxon>
        <taxon>Alphaproteobacteria</taxon>
        <taxon>Rhodobacterales</taxon>
        <taxon>Paracoccaceae</taxon>
        <taxon>Allgaiera</taxon>
    </lineage>
</organism>
<feature type="domain" description="Integrase catalytic" evidence="1">
    <location>
        <begin position="13"/>
        <end position="64"/>
    </location>
</feature>
<evidence type="ECO:0000313" key="2">
    <source>
        <dbReference type="EMBL" id="GHE05143.1"/>
    </source>
</evidence>
<protein>
    <recommendedName>
        <fullName evidence="1">Integrase catalytic domain-containing protein</fullName>
    </recommendedName>
</protein>
<evidence type="ECO:0000259" key="1">
    <source>
        <dbReference type="Pfam" id="PF13683"/>
    </source>
</evidence>
<dbReference type="InterPro" id="IPR012337">
    <property type="entry name" value="RNaseH-like_sf"/>
</dbReference>
<name>A0AAN4UU96_9RHOB</name>